<dbReference type="PANTHER" id="PTHR43464:SF19">
    <property type="entry name" value="UBIQUINONE BIOSYNTHESIS O-METHYLTRANSFERASE, MITOCHONDRIAL"/>
    <property type="match status" value="1"/>
</dbReference>
<dbReference type="GO" id="GO:0008168">
    <property type="term" value="F:methyltransferase activity"/>
    <property type="evidence" value="ECO:0007669"/>
    <property type="project" value="UniProtKB-KW"/>
</dbReference>
<dbReference type="STRING" id="1428628.WN71_006515"/>
<organism evidence="6 7">
    <name type="scientific">Streptomyces mangrovisoli</name>
    <dbReference type="NCBI Taxonomy" id="1428628"/>
    <lineage>
        <taxon>Bacteria</taxon>
        <taxon>Bacillati</taxon>
        <taxon>Actinomycetota</taxon>
        <taxon>Actinomycetes</taxon>
        <taxon>Kitasatosporales</taxon>
        <taxon>Streptomycetaceae</taxon>
        <taxon>Streptomyces</taxon>
    </lineage>
</organism>
<evidence type="ECO:0000256" key="2">
    <source>
        <dbReference type="ARBA" id="ARBA00022679"/>
    </source>
</evidence>
<dbReference type="GO" id="GO:0032259">
    <property type="term" value="P:methylation"/>
    <property type="evidence" value="ECO:0007669"/>
    <property type="project" value="UniProtKB-KW"/>
</dbReference>
<dbReference type="Pfam" id="PF13649">
    <property type="entry name" value="Methyltransf_25"/>
    <property type="match status" value="1"/>
</dbReference>
<reference evidence="6" key="1">
    <citation type="submission" date="2016-10" db="EMBL/GenBank/DDBJ databases">
        <title>Genome sequence of Streptomyces mangrovisoli MUSC 149.</title>
        <authorList>
            <person name="Lee L.-H."/>
            <person name="Ser H.-L."/>
        </authorList>
    </citation>
    <scope>NUCLEOTIDE SEQUENCE [LARGE SCALE GENOMIC DNA]</scope>
    <source>
        <strain evidence="6">MUSC 149</strain>
    </source>
</reference>
<dbReference type="EMBL" id="LAVA02000014">
    <property type="protein sequence ID" value="OIJ68683.1"/>
    <property type="molecule type" value="Genomic_DNA"/>
</dbReference>
<dbReference type="CDD" id="cd02440">
    <property type="entry name" value="AdoMet_MTases"/>
    <property type="match status" value="1"/>
</dbReference>
<dbReference type="Proteomes" id="UP000034196">
    <property type="component" value="Unassembled WGS sequence"/>
</dbReference>
<evidence type="ECO:0000256" key="3">
    <source>
        <dbReference type="ARBA" id="ARBA00022691"/>
    </source>
</evidence>
<evidence type="ECO:0000313" key="7">
    <source>
        <dbReference type="Proteomes" id="UP000034196"/>
    </source>
</evidence>
<evidence type="ECO:0000256" key="4">
    <source>
        <dbReference type="SAM" id="MobiDB-lite"/>
    </source>
</evidence>
<dbReference type="AlphaFoldDB" id="A0A1J4P234"/>
<evidence type="ECO:0000259" key="5">
    <source>
        <dbReference type="Pfam" id="PF13649"/>
    </source>
</evidence>
<dbReference type="InterPro" id="IPR041698">
    <property type="entry name" value="Methyltransf_25"/>
</dbReference>
<dbReference type="InterPro" id="IPR029063">
    <property type="entry name" value="SAM-dependent_MTases_sf"/>
</dbReference>
<dbReference type="Gene3D" id="3.40.50.150">
    <property type="entry name" value="Vaccinia Virus protein VP39"/>
    <property type="match status" value="1"/>
</dbReference>
<gene>
    <name evidence="6" type="ORF">WN71_006515</name>
</gene>
<keyword evidence="2" id="KW-0808">Transferase</keyword>
<proteinExistence type="predicted"/>
<sequence>MRTVDDVLRLLDGLFAPGADRWTRDAGASWWDGFYADRGRPVPFFADKPDENLVAYGERGLLDHRASHGERGPLDHPAAHGERGPPDNPLAHGARGPLRPGRALDLGCGPGRNALHLASLGFTVDAVDMSPSAIAWARERARATGAEVRFVCGDAFALADGGTLRGPYDLIYDSGCFHHLPPHRRISHLAFLERQLAPDGLFGLVCFAAGGGMGSEAPDADFYRRGTLDGGLAYTEESLRGIFAGLEVVESRRMRAEPAHSARFGESYLWTSLFRRVPCPPVSGTTPRRDVLRP</sequence>
<dbReference type="SUPFAM" id="SSF53335">
    <property type="entry name" value="S-adenosyl-L-methionine-dependent methyltransferases"/>
    <property type="match status" value="1"/>
</dbReference>
<keyword evidence="7" id="KW-1185">Reference proteome</keyword>
<protein>
    <submittedName>
        <fullName evidence="6">SAM-dependent methyltransferase</fullName>
    </submittedName>
</protein>
<keyword evidence="1 6" id="KW-0489">Methyltransferase</keyword>
<keyword evidence="3" id="KW-0949">S-adenosyl-L-methionine</keyword>
<evidence type="ECO:0000313" key="6">
    <source>
        <dbReference type="EMBL" id="OIJ68683.1"/>
    </source>
</evidence>
<feature type="domain" description="Methyltransferase" evidence="5">
    <location>
        <begin position="104"/>
        <end position="200"/>
    </location>
</feature>
<name>A0A1J4P234_9ACTN</name>
<feature type="region of interest" description="Disordered" evidence="4">
    <location>
        <begin position="65"/>
        <end position="96"/>
    </location>
</feature>
<evidence type="ECO:0000256" key="1">
    <source>
        <dbReference type="ARBA" id="ARBA00022603"/>
    </source>
</evidence>
<feature type="compositionally biased region" description="Basic and acidic residues" evidence="4">
    <location>
        <begin position="65"/>
        <end position="85"/>
    </location>
</feature>
<dbReference type="PANTHER" id="PTHR43464">
    <property type="entry name" value="METHYLTRANSFERASE"/>
    <property type="match status" value="1"/>
</dbReference>
<comment type="caution">
    <text evidence="6">The sequence shown here is derived from an EMBL/GenBank/DDBJ whole genome shotgun (WGS) entry which is preliminary data.</text>
</comment>
<accession>A0A1J4P234</accession>